<dbReference type="SUPFAM" id="SSF51126">
    <property type="entry name" value="Pectin lyase-like"/>
    <property type="match status" value="1"/>
</dbReference>
<evidence type="ECO:0000313" key="3">
    <source>
        <dbReference type="EMBL" id="PZO39310.1"/>
    </source>
</evidence>
<dbReference type="InterPro" id="IPR011050">
    <property type="entry name" value="Pectin_lyase_fold/virulence"/>
</dbReference>
<feature type="non-terminal residue" evidence="3">
    <location>
        <position position="90"/>
    </location>
</feature>
<dbReference type="Proteomes" id="UP000249081">
    <property type="component" value="Unassembled WGS sequence"/>
</dbReference>
<evidence type="ECO:0000259" key="2">
    <source>
        <dbReference type="Pfam" id="PF07602"/>
    </source>
</evidence>
<dbReference type="InterPro" id="IPR011459">
    <property type="entry name" value="DUF1565"/>
</dbReference>
<accession>A0A2W4W4N4</accession>
<dbReference type="EMBL" id="QBMN01000090">
    <property type="protein sequence ID" value="PZO39310.1"/>
    <property type="molecule type" value="Genomic_DNA"/>
</dbReference>
<protein>
    <recommendedName>
        <fullName evidence="2">DUF1565 domain-containing protein</fullName>
    </recommendedName>
</protein>
<dbReference type="Pfam" id="PF07602">
    <property type="entry name" value="DUF1565"/>
    <property type="match status" value="1"/>
</dbReference>
<dbReference type="AlphaFoldDB" id="A0A2W4W4N4"/>
<comment type="caution">
    <text evidence="3">The sequence shown here is derived from an EMBL/GenBank/DDBJ whole genome shotgun (WGS) entry which is preliminary data.</text>
</comment>
<sequence>MDTIAKTLDVDPSRGVDEPSGRPHLPYKTLTAALGAAQGNTLIKLALGTYSTATGERFPITLPDGVMIAGQETTQGQGVVVTGGGAASPL</sequence>
<organism evidence="3 4">
    <name type="scientific">Shackletoniella antarctica</name>
    <dbReference type="NCBI Taxonomy" id="268115"/>
    <lineage>
        <taxon>Bacteria</taxon>
        <taxon>Bacillati</taxon>
        <taxon>Cyanobacteriota</taxon>
        <taxon>Cyanophyceae</taxon>
        <taxon>Oculatellales</taxon>
        <taxon>Oculatellaceae</taxon>
        <taxon>Shackletoniella</taxon>
    </lineage>
</organism>
<evidence type="ECO:0000313" key="4">
    <source>
        <dbReference type="Proteomes" id="UP000249081"/>
    </source>
</evidence>
<proteinExistence type="predicted"/>
<gene>
    <name evidence="3" type="ORF">DCF17_13480</name>
</gene>
<feature type="region of interest" description="Disordered" evidence="1">
    <location>
        <begin position="1"/>
        <end position="24"/>
    </location>
</feature>
<evidence type="ECO:0000256" key="1">
    <source>
        <dbReference type="SAM" id="MobiDB-lite"/>
    </source>
</evidence>
<feature type="compositionally biased region" description="Basic and acidic residues" evidence="1">
    <location>
        <begin position="8"/>
        <end position="21"/>
    </location>
</feature>
<reference evidence="3 4" key="2">
    <citation type="submission" date="2018-06" db="EMBL/GenBank/DDBJ databases">
        <title>Metagenomic assembly of (sub)arctic Cyanobacteria and their associated microbiome from non-axenic cultures.</title>
        <authorList>
            <person name="Baurain D."/>
        </authorList>
    </citation>
    <scope>NUCLEOTIDE SEQUENCE [LARGE SCALE GENOMIC DNA]</scope>
    <source>
        <strain evidence="3">ULC041bin1</strain>
    </source>
</reference>
<name>A0A2W4W4N4_9CYAN</name>
<feature type="domain" description="DUF1565" evidence="2">
    <location>
        <begin position="15"/>
        <end position="86"/>
    </location>
</feature>
<reference evidence="4" key="1">
    <citation type="submission" date="2018-04" db="EMBL/GenBank/DDBJ databases">
        <authorList>
            <person name="Cornet L."/>
        </authorList>
    </citation>
    <scope>NUCLEOTIDE SEQUENCE [LARGE SCALE GENOMIC DNA]</scope>
</reference>